<evidence type="ECO:0000256" key="2">
    <source>
        <dbReference type="ARBA" id="ARBA00023125"/>
    </source>
</evidence>
<dbReference type="OrthoDB" id="9768806at2"/>
<keyword evidence="1" id="KW-0805">Transcription regulation</keyword>
<dbReference type="Pfam" id="PF00356">
    <property type="entry name" value="LacI"/>
    <property type="match status" value="1"/>
</dbReference>
<dbReference type="GO" id="GO:0003700">
    <property type="term" value="F:DNA-binding transcription factor activity"/>
    <property type="evidence" value="ECO:0007669"/>
    <property type="project" value="TreeGrafter"/>
</dbReference>
<dbReference type="InterPro" id="IPR000843">
    <property type="entry name" value="HTH_LacI"/>
</dbReference>
<gene>
    <name evidence="5" type="ORF">SAMN05444411_11110</name>
</gene>
<keyword evidence="3" id="KW-0804">Transcription</keyword>
<dbReference type="InterPro" id="IPR010982">
    <property type="entry name" value="Lambda_DNA-bd_dom_sf"/>
</dbReference>
<dbReference type="STRING" id="762486.SAMN05444411_11110"/>
<protein>
    <submittedName>
        <fullName evidence="5">Transcriptional regulator, LacI family</fullName>
    </submittedName>
</protein>
<name>A0A1H3FD39_9FLAO</name>
<keyword evidence="2" id="KW-0238">DNA-binding</keyword>
<dbReference type="InterPro" id="IPR001761">
    <property type="entry name" value="Peripla_BP/Lac1_sug-bd_dom"/>
</dbReference>
<dbReference type="CDD" id="cd06267">
    <property type="entry name" value="PBP1_LacI_sugar_binding-like"/>
    <property type="match status" value="1"/>
</dbReference>
<dbReference type="SUPFAM" id="SSF53822">
    <property type="entry name" value="Periplasmic binding protein-like I"/>
    <property type="match status" value="1"/>
</dbReference>
<accession>A0A1H3FD39</accession>
<dbReference type="InterPro" id="IPR028082">
    <property type="entry name" value="Peripla_BP_I"/>
</dbReference>
<dbReference type="CDD" id="cd01392">
    <property type="entry name" value="HTH_LacI"/>
    <property type="match status" value="1"/>
</dbReference>
<keyword evidence="6" id="KW-1185">Reference proteome</keyword>
<evidence type="ECO:0000313" key="6">
    <source>
        <dbReference type="Proteomes" id="UP000199595"/>
    </source>
</evidence>
<organism evidence="5 6">
    <name type="scientific">Lutibacter oricola</name>
    <dbReference type="NCBI Taxonomy" id="762486"/>
    <lineage>
        <taxon>Bacteria</taxon>
        <taxon>Pseudomonadati</taxon>
        <taxon>Bacteroidota</taxon>
        <taxon>Flavobacteriia</taxon>
        <taxon>Flavobacteriales</taxon>
        <taxon>Flavobacteriaceae</taxon>
        <taxon>Lutibacter</taxon>
    </lineage>
</organism>
<dbReference type="GO" id="GO:0000976">
    <property type="term" value="F:transcription cis-regulatory region binding"/>
    <property type="evidence" value="ECO:0007669"/>
    <property type="project" value="TreeGrafter"/>
</dbReference>
<evidence type="ECO:0000256" key="1">
    <source>
        <dbReference type="ARBA" id="ARBA00023015"/>
    </source>
</evidence>
<evidence type="ECO:0000259" key="4">
    <source>
        <dbReference type="PROSITE" id="PS50932"/>
    </source>
</evidence>
<dbReference type="PROSITE" id="PS50932">
    <property type="entry name" value="HTH_LACI_2"/>
    <property type="match status" value="1"/>
</dbReference>
<dbReference type="PANTHER" id="PTHR30146">
    <property type="entry name" value="LACI-RELATED TRANSCRIPTIONAL REPRESSOR"/>
    <property type="match status" value="1"/>
</dbReference>
<dbReference type="Pfam" id="PF00532">
    <property type="entry name" value="Peripla_BP_1"/>
    <property type="match status" value="1"/>
</dbReference>
<evidence type="ECO:0000256" key="3">
    <source>
        <dbReference type="ARBA" id="ARBA00023163"/>
    </source>
</evidence>
<sequence>MKYITIKDIAKKLNTSVSTVSRAFNDKSDISAKTKELVLKTAKEMGYRQNRMAKNLVQKRTYNIGIVVPEFVNSFFPEVIMGAQEVLFKKGYQVLITQSNECYTTELKNVQSLENSMVDGLLISLSSETDNIDYYQDLVNSGFPIIFFNRTYKEIKASKVLFNDYKWAMFATEHLIRQGYKNIYHLQGIKSLTLSKERRRGFVDAHKKHKLTYDKSQVITSGFHMEDGEKIAAQLIENNTIPDAIFAANDQLAMGAMSVFKKHGFKVPKDIAFVGFSESKMGSMVEPPLSSVKQPTFEIGKQAAKLLLDQIEAGTKHTPQTVKLDGELHIRESSLKK</sequence>
<dbReference type="Gene3D" id="1.10.260.40">
    <property type="entry name" value="lambda repressor-like DNA-binding domains"/>
    <property type="match status" value="1"/>
</dbReference>
<reference evidence="5 6" key="1">
    <citation type="submission" date="2016-10" db="EMBL/GenBank/DDBJ databases">
        <authorList>
            <person name="de Groot N.N."/>
        </authorList>
    </citation>
    <scope>NUCLEOTIDE SEQUENCE [LARGE SCALE GENOMIC DNA]</scope>
    <source>
        <strain evidence="5 6">DSM 24956</strain>
    </source>
</reference>
<dbReference type="SMART" id="SM00354">
    <property type="entry name" value="HTH_LACI"/>
    <property type="match status" value="1"/>
</dbReference>
<feature type="domain" description="HTH lacI-type" evidence="4">
    <location>
        <begin position="4"/>
        <end position="58"/>
    </location>
</feature>
<dbReference type="Gene3D" id="3.40.50.2300">
    <property type="match status" value="2"/>
</dbReference>
<dbReference type="SUPFAM" id="SSF47413">
    <property type="entry name" value="lambda repressor-like DNA-binding domains"/>
    <property type="match status" value="1"/>
</dbReference>
<dbReference type="EMBL" id="FNNJ01000011">
    <property type="protein sequence ID" value="SDX88840.1"/>
    <property type="molecule type" value="Genomic_DNA"/>
</dbReference>
<dbReference type="RefSeq" id="WP_090125530.1">
    <property type="nucleotide sequence ID" value="NZ_FNNJ01000011.1"/>
</dbReference>
<dbReference type="Proteomes" id="UP000199595">
    <property type="component" value="Unassembled WGS sequence"/>
</dbReference>
<evidence type="ECO:0000313" key="5">
    <source>
        <dbReference type="EMBL" id="SDX88840.1"/>
    </source>
</evidence>
<dbReference type="PANTHER" id="PTHR30146:SF109">
    <property type="entry name" value="HTH-TYPE TRANSCRIPTIONAL REGULATOR GALS"/>
    <property type="match status" value="1"/>
</dbReference>
<proteinExistence type="predicted"/>
<dbReference type="AlphaFoldDB" id="A0A1H3FD39"/>